<gene>
    <name evidence="10" type="ORF">SFSGTM_14150</name>
</gene>
<dbReference type="PANTHER" id="PTHR11795:SF447">
    <property type="entry name" value="ABC TRANSPORTER PERMEASE PROTEIN"/>
    <property type="match status" value="1"/>
</dbReference>
<evidence type="ECO:0000313" key="10">
    <source>
        <dbReference type="EMBL" id="BBP00707.1"/>
    </source>
</evidence>
<evidence type="ECO:0000256" key="1">
    <source>
        <dbReference type="ARBA" id="ARBA00004651"/>
    </source>
</evidence>
<dbReference type="GO" id="GO:0005886">
    <property type="term" value="C:plasma membrane"/>
    <property type="evidence" value="ECO:0007669"/>
    <property type="project" value="UniProtKB-SubCell"/>
</dbReference>
<proteinExistence type="inferred from homology"/>
<feature type="transmembrane region" description="Helical" evidence="9">
    <location>
        <begin position="270"/>
        <end position="293"/>
    </location>
</feature>
<dbReference type="GO" id="GO:0006865">
    <property type="term" value="P:amino acid transport"/>
    <property type="evidence" value="ECO:0007669"/>
    <property type="project" value="UniProtKB-KW"/>
</dbReference>
<evidence type="ECO:0000256" key="2">
    <source>
        <dbReference type="ARBA" id="ARBA00022448"/>
    </source>
</evidence>
<dbReference type="InterPro" id="IPR017779">
    <property type="entry name" value="ABC_UrtB_bac"/>
</dbReference>
<feature type="transmembrane region" description="Helical" evidence="9">
    <location>
        <begin position="209"/>
        <end position="230"/>
    </location>
</feature>
<dbReference type="NCBIfam" id="TIGR03409">
    <property type="entry name" value="urea_trans_UrtB"/>
    <property type="match status" value="1"/>
</dbReference>
<feature type="transmembrane region" description="Helical" evidence="9">
    <location>
        <begin position="20"/>
        <end position="39"/>
    </location>
</feature>
<dbReference type="GO" id="GO:0022857">
    <property type="term" value="F:transmembrane transporter activity"/>
    <property type="evidence" value="ECO:0007669"/>
    <property type="project" value="InterPro"/>
</dbReference>
<sequence length="305" mass="32785">MFGYSMADIGNILVMQGFSGLSLFSVLLLMALGLAIIFGQMGVINMAHGEFMTIGAYTTVFLSKLAVKYDIVNYYFVFAIVAAFIIAFAIGYLVEFVLIRHLYKRPLDTLLATWGLSLVMQQIFRSTFGAKEVSAELPQWLLGAFQPTPDIEIPINGVFVMGLAAVVTFGVFLFMFRSRWGLNVRATVQNRVMAGAVGINTKKVDRVTFALGCGIAGVAGAAFTTIASTGPTTGSLYIVDSFMVVVFGGAASLMGTIASAFGIAQAQSILQFFMTSSMGKVSTLLVIVIILMMKPEGLFAAKVRK</sequence>
<dbReference type="Pfam" id="PF02653">
    <property type="entry name" value="BPD_transp_2"/>
    <property type="match status" value="1"/>
</dbReference>
<accession>A0A809SDN0</accession>
<comment type="subcellular location">
    <subcellularLocation>
        <location evidence="1">Cell membrane</location>
        <topology evidence="1">Multi-pass membrane protein</topology>
    </subcellularLocation>
</comment>
<evidence type="ECO:0000256" key="9">
    <source>
        <dbReference type="SAM" id="Phobius"/>
    </source>
</evidence>
<keyword evidence="2" id="KW-0813">Transport</keyword>
<keyword evidence="4 9" id="KW-0812">Transmembrane</keyword>
<dbReference type="AlphaFoldDB" id="A0A809SDN0"/>
<keyword evidence="5" id="KW-0029">Amino-acid transport</keyword>
<dbReference type="Proteomes" id="UP000463939">
    <property type="component" value="Chromosome"/>
</dbReference>
<evidence type="ECO:0000256" key="6">
    <source>
        <dbReference type="ARBA" id="ARBA00022989"/>
    </source>
</evidence>
<evidence type="ECO:0000256" key="8">
    <source>
        <dbReference type="ARBA" id="ARBA00037998"/>
    </source>
</evidence>
<evidence type="ECO:0000256" key="4">
    <source>
        <dbReference type="ARBA" id="ARBA00022692"/>
    </source>
</evidence>
<protein>
    <submittedName>
        <fullName evidence="10">Branched-chain amino acid ABC transporter permease</fullName>
    </submittedName>
</protein>
<evidence type="ECO:0000256" key="7">
    <source>
        <dbReference type="ARBA" id="ARBA00023136"/>
    </source>
</evidence>
<keyword evidence="11" id="KW-1185">Reference proteome</keyword>
<dbReference type="CDD" id="cd06582">
    <property type="entry name" value="TM_PBP1_LivH_like"/>
    <property type="match status" value="1"/>
</dbReference>
<dbReference type="KEGG" id="sniv:SFSGTM_14150"/>
<feature type="transmembrane region" description="Helical" evidence="9">
    <location>
        <begin position="242"/>
        <end position="263"/>
    </location>
</feature>
<dbReference type="RefSeq" id="WP_162084588.1">
    <property type="nucleotide sequence ID" value="NZ_AP021881.1"/>
</dbReference>
<dbReference type="InterPro" id="IPR052157">
    <property type="entry name" value="BCAA_transport_permease"/>
</dbReference>
<keyword evidence="7 9" id="KW-0472">Membrane</keyword>
<keyword evidence="6 9" id="KW-1133">Transmembrane helix</keyword>
<reference evidence="11" key="1">
    <citation type="submission" date="2019-11" db="EMBL/GenBank/DDBJ databases">
        <title>Isolation and characterization of a novel species in the genus Sulfuriferula.</title>
        <authorList>
            <person name="Mochizuki J."/>
            <person name="Kojima H."/>
            <person name="Fukui M."/>
        </authorList>
    </citation>
    <scope>NUCLEOTIDE SEQUENCE [LARGE SCALE GENOMIC DNA]</scope>
    <source>
        <strain evidence="11">SGTM</strain>
    </source>
</reference>
<organism evidence="10 11">
    <name type="scientific">Sulfuriferula nivalis</name>
    <dbReference type="NCBI Taxonomy" id="2675298"/>
    <lineage>
        <taxon>Bacteria</taxon>
        <taxon>Pseudomonadati</taxon>
        <taxon>Pseudomonadota</taxon>
        <taxon>Betaproteobacteria</taxon>
        <taxon>Nitrosomonadales</taxon>
        <taxon>Sulfuricellaceae</taxon>
        <taxon>Sulfuriferula</taxon>
    </lineage>
</organism>
<dbReference type="PANTHER" id="PTHR11795">
    <property type="entry name" value="BRANCHED-CHAIN AMINO ACID TRANSPORT SYSTEM PERMEASE PROTEIN LIVH"/>
    <property type="match status" value="1"/>
</dbReference>
<feature type="transmembrane region" description="Helical" evidence="9">
    <location>
        <begin position="153"/>
        <end position="176"/>
    </location>
</feature>
<feature type="transmembrane region" description="Helical" evidence="9">
    <location>
        <begin position="73"/>
        <end position="94"/>
    </location>
</feature>
<evidence type="ECO:0000256" key="3">
    <source>
        <dbReference type="ARBA" id="ARBA00022475"/>
    </source>
</evidence>
<name>A0A809SDN0_9PROT</name>
<dbReference type="InterPro" id="IPR001851">
    <property type="entry name" value="ABC_transp_permease"/>
</dbReference>
<dbReference type="EMBL" id="AP021881">
    <property type="protein sequence ID" value="BBP00707.1"/>
    <property type="molecule type" value="Genomic_DNA"/>
</dbReference>
<comment type="similarity">
    <text evidence="8">Belongs to the binding-protein-dependent transport system permease family. LivHM subfamily.</text>
</comment>
<keyword evidence="3" id="KW-1003">Cell membrane</keyword>
<evidence type="ECO:0000313" key="11">
    <source>
        <dbReference type="Proteomes" id="UP000463939"/>
    </source>
</evidence>
<evidence type="ECO:0000256" key="5">
    <source>
        <dbReference type="ARBA" id="ARBA00022970"/>
    </source>
</evidence>